<feature type="region of interest" description="Disordered" evidence="1">
    <location>
        <begin position="77"/>
        <end position="97"/>
    </location>
</feature>
<feature type="chain" id="PRO_5043784909" evidence="2">
    <location>
        <begin position="17"/>
        <end position="164"/>
    </location>
</feature>
<keyword evidence="4" id="KW-1185">Reference proteome</keyword>
<evidence type="ECO:0000313" key="3">
    <source>
        <dbReference type="EMBL" id="CAI0392552.1"/>
    </source>
</evidence>
<organism evidence="3 4">
    <name type="scientific">Linum tenue</name>
    <dbReference type="NCBI Taxonomy" id="586396"/>
    <lineage>
        <taxon>Eukaryota</taxon>
        <taxon>Viridiplantae</taxon>
        <taxon>Streptophyta</taxon>
        <taxon>Embryophyta</taxon>
        <taxon>Tracheophyta</taxon>
        <taxon>Spermatophyta</taxon>
        <taxon>Magnoliopsida</taxon>
        <taxon>eudicotyledons</taxon>
        <taxon>Gunneridae</taxon>
        <taxon>Pentapetalae</taxon>
        <taxon>rosids</taxon>
        <taxon>fabids</taxon>
        <taxon>Malpighiales</taxon>
        <taxon>Linaceae</taxon>
        <taxon>Linum</taxon>
    </lineage>
</organism>
<sequence length="164" mass="17289">MRVASSLLHIWNFTLSLSLLNSPPLPSPVFPPPPTPSPPQEIVLSHNANSTSLPSTIPSHPSSLYVLSSGKSGNQSGMCFPLSRAPEHGGAGDDPEPSALGIGFAKGISSIVFKKRCASFTTLDLTRQQPRGSDAPANPRADSSSWRALTTSKAFDSVRLLSPE</sequence>
<dbReference type="EMBL" id="CAMGYJ010000003">
    <property type="protein sequence ID" value="CAI0392552.1"/>
    <property type="molecule type" value="Genomic_DNA"/>
</dbReference>
<proteinExistence type="predicted"/>
<evidence type="ECO:0000313" key="4">
    <source>
        <dbReference type="Proteomes" id="UP001154282"/>
    </source>
</evidence>
<reference evidence="3" key="1">
    <citation type="submission" date="2022-08" db="EMBL/GenBank/DDBJ databases">
        <authorList>
            <person name="Gutierrez-Valencia J."/>
        </authorList>
    </citation>
    <scope>NUCLEOTIDE SEQUENCE</scope>
</reference>
<name>A0AAV0I4H4_9ROSI</name>
<evidence type="ECO:0000256" key="2">
    <source>
        <dbReference type="SAM" id="SignalP"/>
    </source>
</evidence>
<dbReference type="Proteomes" id="UP001154282">
    <property type="component" value="Unassembled WGS sequence"/>
</dbReference>
<keyword evidence="2" id="KW-0732">Signal</keyword>
<gene>
    <name evidence="3" type="ORF">LITE_LOCUS7588</name>
</gene>
<feature type="region of interest" description="Disordered" evidence="1">
    <location>
        <begin position="123"/>
        <end position="148"/>
    </location>
</feature>
<evidence type="ECO:0000256" key="1">
    <source>
        <dbReference type="SAM" id="MobiDB-lite"/>
    </source>
</evidence>
<dbReference type="AlphaFoldDB" id="A0AAV0I4H4"/>
<accession>A0AAV0I4H4</accession>
<feature type="signal peptide" evidence="2">
    <location>
        <begin position="1"/>
        <end position="16"/>
    </location>
</feature>
<comment type="caution">
    <text evidence="3">The sequence shown here is derived from an EMBL/GenBank/DDBJ whole genome shotgun (WGS) entry which is preliminary data.</text>
</comment>
<protein>
    <submittedName>
        <fullName evidence="3">Uncharacterized protein</fullName>
    </submittedName>
</protein>